<feature type="repeat" description="TPR" evidence="3">
    <location>
        <begin position="30"/>
        <end position="63"/>
    </location>
</feature>
<evidence type="ECO:0000313" key="5">
    <source>
        <dbReference type="EMBL" id="CAF4169557.1"/>
    </source>
</evidence>
<evidence type="ECO:0008006" key="7">
    <source>
        <dbReference type="Google" id="ProtNLM"/>
    </source>
</evidence>
<sequence length="392" mass="45951">MGKKRKALNNYQRAIEIQYKHLPQSQSGLSLSFIDMGLYYTKNGEYQTAFHYFKRAVESLVDCIHRRDNYLSLANFYLGIAYSHLDKYHEAIECHKKALRIYLDSEMSYNRQYIKSVYCHLGLSHFRTEKYDDALECFNTVIEKETDVRQVAVACYYIGSVYHHRGNFEQSLKWYLNSLENVKNASMKSNVLHNTGVVYMSMNLIEDSIKFFNNALNSEMKFVSEKYPSITKYYNYMHKLKDSCELLNETTLVYHQELDIVTHLFESRHKTPSTFEIIWFDPDNSSYSFSNITRLCSNAQLVEYLATCKAQTIFVITYSNLTVQLNYSKKRINIYLLLVTNETLVRDDVRGSFSDVDQLLTELINDLVKLEMDKAYIAVKIDERTKVEHVAS</sequence>
<dbReference type="SUPFAM" id="SSF48452">
    <property type="entry name" value="TPR-like"/>
    <property type="match status" value="1"/>
</dbReference>
<dbReference type="EMBL" id="CAJOBA010044848">
    <property type="protein sequence ID" value="CAF4169557.1"/>
    <property type="molecule type" value="Genomic_DNA"/>
</dbReference>
<evidence type="ECO:0000256" key="3">
    <source>
        <dbReference type="PROSITE-ProRule" id="PRU00339"/>
    </source>
</evidence>
<reference evidence="4" key="1">
    <citation type="submission" date="2021-02" db="EMBL/GenBank/DDBJ databases">
        <authorList>
            <person name="Nowell W R."/>
        </authorList>
    </citation>
    <scope>NUCLEOTIDE SEQUENCE</scope>
</reference>
<dbReference type="InterPro" id="IPR011990">
    <property type="entry name" value="TPR-like_helical_dom_sf"/>
</dbReference>
<keyword evidence="2 3" id="KW-0802">TPR repeat</keyword>
<dbReference type="Pfam" id="PF13424">
    <property type="entry name" value="TPR_12"/>
    <property type="match status" value="1"/>
</dbReference>
<proteinExistence type="predicted"/>
<dbReference type="Gene3D" id="1.25.40.10">
    <property type="entry name" value="Tetratricopeptide repeat domain"/>
    <property type="match status" value="2"/>
</dbReference>
<dbReference type="EMBL" id="CAJNOK010023196">
    <property type="protein sequence ID" value="CAF1359237.1"/>
    <property type="molecule type" value="Genomic_DNA"/>
</dbReference>
<dbReference type="Proteomes" id="UP000677228">
    <property type="component" value="Unassembled WGS sequence"/>
</dbReference>
<dbReference type="PANTHER" id="PTHR45641:SF19">
    <property type="entry name" value="NEPHROCYSTIN-3"/>
    <property type="match status" value="1"/>
</dbReference>
<dbReference type="SMART" id="SM00028">
    <property type="entry name" value="TPR"/>
    <property type="match status" value="5"/>
</dbReference>
<accession>A0A8S2EZX3</accession>
<dbReference type="AlphaFoldDB" id="A0A8S2EZX3"/>
<dbReference type="PROSITE" id="PS50005">
    <property type="entry name" value="TPR"/>
    <property type="match status" value="3"/>
</dbReference>
<protein>
    <recommendedName>
        <fullName evidence="7">Tetratricopeptide repeat protein</fullName>
    </recommendedName>
</protein>
<gene>
    <name evidence="4" type="ORF">OVA965_LOCUS31168</name>
    <name evidence="5" type="ORF">TMI583_LOCUS31993</name>
</gene>
<keyword evidence="1" id="KW-0677">Repeat</keyword>
<comment type="caution">
    <text evidence="4">The sequence shown here is derived from an EMBL/GenBank/DDBJ whole genome shotgun (WGS) entry which is preliminary data.</text>
</comment>
<dbReference type="PANTHER" id="PTHR45641">
    <property type="entry name" value="TETRATRICOPEPTIDE REPEAT PROTEIN (AFU_ORTHOLOGUE AFUA_6G03870)"/>
    <property type="match status" value="1"/>
</dbReference>
<organism evidence="4 6">
    <name type="scientific">Didymodactylos carnosus</name>
    <dbReference type="NCBI Taxonomy" id="1234261"/>
    <lineage>
        <taxon>Eukaryota</taxon>
        <taxon>Metazoa</taxon>
        <taxon>Spiralia</taxon>
        <taxon>Gnathifera</taxon>
        <taxon>Rotifera</taxon>
        <taxon>Eurotatoria</taxon>
        <taxon>Bdelloidea</taxon>
        <taxon>Philodinida</taxon>
        <taxon>Philodinidae</taxon>
        <taxon>Didymodactylos</taxon>
    </lineage>
</organism>
<evidence type="ECO:0000313" key="4">
    <source>
        <dbReference type="EMBL" id="CAF1359237.1"/>
    </source>
</evidence>
<dbReference type="InterPro" id="IPR019734">
    <property type="entry name" value="TPR_rpt"/>
</dbReference>
<feature type="repeat" description="TPR" evidence="3">
    <location>
        <begin position="115"/>
        <end position="148"/>
    </location>
</feature>
<evidence type="ECO:0000313" key="6">
    <source>
        <dbReference type="Proteomes" id="UP000677228"/>
    </source>
</evidence>
<evidence type="ECO:0000256" key="2">
    <source>
        <dbReference type="ARBA" id="ARBA00022803"/>
    </source>
</evidence>
<name>A0A8S2EZX3_9BILA</name>
<feature type="repeat" description="TPR" evidence="3">
    <location>
        <begin position="72"/>
        <end position="105"/>
    </location>
</feature>
<evidence type="ECO:0000256" key="1">
    <source>
        <dbReference type="ARBA" id="ARBA00022737"/>
    </source>
</evidence>
<dbReference type="Proteomes" id="UP000682733">
    <property type="component" value="Unassembled WGS sequence"/>
</dbReference>